<comment type="caution">
    <text evidence="7">The sequence shown here is derived from an EMBL/GenBank/DDBJ whole genome shotgun (WGS) entry which is preliminary data.</text>
</comment>
<evidence type="ECO:0000256" key="4">
    <source>
        <dbReference type="ARBA" id="ARBA00023163"/>
    </source>
</evidence>
<accession>A0A3B9IMY0</accession>
<dbReference type="GO" id="GO:0003677">
    <property type="term" value="F:DNA binding"/>
    <property type="evidence" value="ECO:0007669"/>
    <property type="project" value="InterPro"/>
</dbReference>
<dbReference type="Proteomes" id="UP000257706">
    <property type="component" value="Unassembled WGS sequence"/>
</dbReference>
<dbReference type="GO" id="GO:0006352">
    <property type="term" value="P:DNA-templated transcription initiation"/>
    <property type="evidence" value="ECO:0007669"/>
    <property type="project" value="InterPro"/>
</dbReference>
<comment type="similarity">
    <text evidence="1">Belongs to the sigma-70 factor family. ECF subfamily.</text>
</comment>
<dbReference type="InterPro" id="IPR039425">
    <property type="entry name" value="RNA_pol_sigma-70-like"/>
</dbReference>
<dbReference type="EMBL" id="DMAI01000286">
    <property type="protein sequence ID" value="HAE49232.1"/>
    <property type="molecule type" value="Genomic_DNA"/>
</dbReference>
<reference evidence="7 8" key="1">
    <citation type="journal article" date="2018" name="Nat. Biotechnol.">
        <title>A standardized bacterial taxonomy based on genome phylogeny substantially revises the tree of life.</title>
        <authorList>
            <person name="Parks D.H."/>
            <person name="Chuvochina M."/>
            <person name="Waite D.W."/>
            <person name="Rinke C."/>
            <person name="Skarshewski A."/>
            <person name="Chaumeil P.A."/>
            <person name="Hugenholtz P."/>
        </authorList>
    </citation>
    <scope>NUCLEOTIDE SEQUENCE [LARGE SCALE GENOMIC DNA]</scope>
    <source>
        <strain evidence="7">UBA8739</strain>
    </source>
</reference>
<keyword evidence="3" id="KW-0731">Sigma factor</keyword>
<dbReference type="RefSeq" id="WP_082828441.1">
    <property type="nucleotide sequence ID" value="NZ_CP121045.1"/>
</dbReference>
<protein>
    <submittedName>
        <fullName evidence="7">RNA polymerase subunit sigma-70</fullName>
    </submittedName>
</protein>
<dbReference type="Pfam" id="PF04542">
    <property type="entry name" value="Sigma70_r2"/>
    <property type="match status" value="1"/>
</dbReference>
<dbReference type="InterPro" id="IPR036388">
    <property type="entry name" value="WH-like_DNA-bd_sf"/>
</dbReference>
<gene>
    <name evidence="7" type="ORF">DCK97_17585</name>
</gene>
<evidence type="ECO:0000256" key="2">
    <source>
        <dbReference type="ARBA" id="ARBA00023015"/>
    </source>
</evidence>
<dbReference type="InterPro" id="IPR013249">
    <property type="entry name" value="RNA_pol_sigma70_r4_t2"/>
</dbReference>
<name>A0A3B9IMY0_9PROT</name>
<evidence type="ECO:0000259" key="5">
    <source>
        <dbReference type="Pfam" id="PF04542"/>
    </source>
</evidence>
<dbReference type="NCBIfam" id="TIGR02937">
    <property type="entry name" value="sigma70-ECF"/>
    <property type="match status" value="1"/>
</dbReference>
<dbReference type="CDD" id="cd06171">
    <property type="entry name" value="Sigma70_r4"/>
    <property type="match status" value="1"/>
</dbReference>
<organism evidence="7 8">
    <name type="scientific">Tistrella mobilis</name>
    <dbReference type="NCBI Taxonomy" id="171437"/>
    <lineage>
        <taxon>Bacteria</taxon>
        <taxon>Pseudomonadati</taxon>
        <taxon>Pseudomonadota</taxon>
        <taxon>Alphaproteobacteria</taxon>
        <taxon>Geminicoccales</taxon>
        <taxon>Geminicoccaceae</taxon>
        <taxon>Tistrella</taxon>
    </lineage>
</organism>
<dbReference type="SUPFAM" id="SSF88659">
    <property type="entry name" value="Sigma3 and sigma4 domains of RNA polymerase sigma factors"/>
    <property type="match status" value="1"/>
</dbReference>
<dbReference type="InterPro" id="IPR007627">
    <property type="entry name" value="RNA_pol_sigma70_r2"/>
</dbReference>
<keyword evidence="4" id="KW-0804">Transcription</keyword>
<evidence type="ECO:0000313" key="7">
    <source>
        <dbReference type="EMBL" id="HAE49232.1"/>
    </source>
</evidence>
<dbReference type="Gene3D" id="1.10.10.10">
    <property type="entry name" value="Winged helix-like DNA-binding domain superfamily/Winged helix DNA-binding domain"/>
    <property type="match status" value="1"/>
</dbReference>
<dbReference type="InterPro" id="IPR014284">
    <property type="entry name" value="RNA_pol_sigma-70_dom"/>
</dbReference>
<dbReference type="InterPro" id="IPR013324">
    <property type="entry name" value="RNA_pol_sigma_r3/r4-like"/>
</dbReference>
<keyword evidence="2" id="KW-0805">Transcription regulation</keyword>
<sequence length="191" mass="20872">MDHGPETDGLHDLLTAVGTGDRRAFDALYLRLSGRLHAVALRMLRDADLAEDAVHDAFVQIWRNAGRYDRARGEVTAWAIGILRYRALDLLRRRGRETAADPVIVADLADQAAAADPDNPPAFTTPELPGRINRLETCLAELSEGARGSIRLAYVDGLSHGEIAGRTGQPLGTVKSWIRRGLAALKECLER</sequence>
<feature type="domain" description="RNA polymerase sigma-70 region 2" evidence="5">
    <location>
        <begin position="28"/>
        <end position="96"/>
    </location>
</feature>
<evidence type="ECO:0000256" key="1">
    <source>
        <dbReference type="ARBA" id="ARBA00010641"/>
    </source>
</evidence>
<dbReference type="PANTHER" id="PTHR43133">
    <property type="entry name" value="RNA POLYMERASE ECF-TYPE SIGMA FACTO"/>
    <property type="match status" value="1"/>
</dbReference>
<evidence type="ECO:0000256" key="3">
    <source>
        <dbReference type="ARBA" id="ARBA00023082"/>
    </source>
</evidence>
<dbReference type="GeneID" id="97243709"/>
<dbReference type="Gene3D" id="1.10.1740.10">
    <property type="match status" value="1"/>
</dbReference>
<dbReference type="AlphaFoldDB" id="A0A3B9IMY0"/>
<dbReference type="SUPFAM" id="SSF88946">
    <property type="entry name" value="Sigma2 domain of RNA polymerase sigma factors"/>
    <property type="match status" value="1"/>
</dbReference>
<dbReference type="OrthoDB" id="9784272at2"/>
<evidence type="ECO:0000313" key="8">
    <source>
        <dbReference type="Proteomes" id="UP000257706"/>
    </source>
</evidence>
<feature type="domain" description="RNA polymerase sigma factor 70 region 4 type 2" evidence="6">
    <location>
        <begin position="133"/>
        <end position="185"/>
    </location>
</feature>
<proteinExistence type="inferred from homology"/>
<evidence type="ECO:0000259" key="6">
    <source>
        <dbReference type="Pfam" id="PF08281"/>
    </source>
</evidence>
<dbReference type="PANTHER" id="PTHR43133:SF62">
    <property type="entry name" value="RNA POLYMERASE SIGMA FACTOR SIGZ"/>
    <property type="match status" value="1"/>
</dbReference>
<dbReference type="GO" id="GO:0016987">
    <property type="term" value="F:sigma factor activity"/>
    <property type="evidence" value="ECO:0007669"/>
    <property type="project" value="UniProtKB-KW"/>
</dbReference>
<dbReference type="Pfam" id="PF08281">
    <property type="entry name" value="Sigma70_r4_2"/>
    <property type="match status" value="1"/>
</dbReference>
<dbReference type="InterPro" id="IPR013325">
    <property type="entry name" value="RNA_pol_sigma_r2"/>
</dbReference>